<protein>
    <submittedName>
        <fullName evidence="1">Uncharacterized protein</fullName>
    </submittedName>
</protein>
<gene>
    <name evidence="2" type="ORF">L6637_10775</name>
    <name evidence="1" type="ORF">L6654_01935</name>
</gene>
<dbReference type="EMBL" id="JAKLTY010000001">
    <property type="protein sequence ID" value="MCG2625368.1"/>
    <property type="molecule type" value="Genomic_DNA"/>
</dbReference>
<proteinExistence type="predicted"/>
<dbReference type="Proteomes" id="UP001139054">
    <property type="component" value="Unassembled WGS sequence"/>
</dbReference>
<dbReference type="EMBL" id="JAKLUA010000002">
    <property type="protein sequence ID" value="MCG2667438.1"/>
    <property type="molecule type" value="Genomic_DNA"/>
</dbReference>
<dbReference type="AlphaFoldDB" id="A0A9X1R5X2"/>
<organism evidence="1 4">
    <name type="scientific">Bradyrhizobium zhengyangense</name>
    <dbReference type="NCBI Taxonomy" id="2911009"/>
    <lineage>
        <taxon>Bacteria</taxon>
        <taxon>Pseudomonadati</taxon>
        <taxon>Pseudomonadota</taxon>
        <taxon>Alphaproteobacteria</taxon>
        <taxon>Hyphomicrobiales</taxon>
        <taxon>Nitrobacteraceae</taxon>
        <taxon>Bradyrhizobium</taxon>
    </lineage>
</organism>
<name>A0A9X1R5X2_9BRAD</name>
<keyword evidence="3" id="KW-1185">Reference proteome</keyword>
<evidence type="ECO:0000313" key="2">
    <source>
        <dbReference type="EMBL" id="MCG2667438.1"/>
    </source>
</evidence>
<dbReference type="RefSeq" id="WP_237863656.1">
    <property type="nucleotide sequence ID" value="NZ_JAKLTY010000001.1"/>
</dbReference>
<accession>A0A9X1R5X2</accession>
<evidence type="ECO:0000313" key="4">
    <source>
        <dbReference type="Proteomes" id="UP001139054"/>
    </source>
</evidence>
<comment type="caution">
    <text evidence="1">The sequence shown here is derived from an EMBL/GenBank/DDBJ whole genome shotgun (WGS) entry which is preliminary data.</text>
</comment>
<evidence type="ECO:0000313" key="1">
    <source>
        <dbReference type="EMBL" id="MCG2625368.1"/>
    </source>
</evidence>
<evidence type="ECO:0000313" key="3">
    <source>
        <dbReference type="Proteomes" id="UP001139012"/>
    </source>
</evidence>
<dbReference type="Proteomes" id="UP001139012">
    <property type="component" value="Unassembled WGS sequence"/>
</dbReference>
<reference evidence="1" key="1">
    <citation type="submission" date="2022-01" db="EMBL/GenBank/DDBJ databases">
        <title>Genome sequnece data of strain Bradyrhizobium sp. nov.</title>
        <authorList>
            <person name="Zhang J."/>
        </authorList>
    </citation>
    <scope>NUCLEOTIDE SEQUENCE</scope>
    <source>
        <strain evidence="2">WYCCWR 12774</strain>
        <strain evidence="1">WYCCWR 13023</strain>
    </source>
</reference>
<sequence length="66" mass="7201">MAAAKNTEHKVVLTLPDIGLSKAQINSLKKNFKNEVVTHLGGPEVLARRRIVVVVVVVIVFSRPKA</sequence>